<proteinExistence type="predicted"/>
<dbReference type="AlphaFoldDB" id="A0A8S4DII4"/>
<accession>A0A8S4DII4</accession>
<evidence type="ECO:0000313" key="2">
    <source>
        <dbReference type="EMBL" id="CAG9099864.1"/>
    </source>
</evidence>
<evidence type="ECO:0000256" key="1">
    <source>
        <dbReference type="SAM" id="MobiDB-lite"/>
    </source>
</evidence>
<sequence>MRIRNHTHVPEKAKGKKRKLRDYAERLARVPREETRADVDAHSNPTKVLFPGACEQLSCGPDAACMPTNDHRQHYCLCTENGQPPTEDYKCPRNTALLSVQCAPRTDSRPPRTTSALGTLVRQDNINIASACPPTTTASTTVCARRTDSRPPRTTSALGTLVRQDDINIASACPPTTTASTTVCAVCTENGQPPTEDYKCPRNTGETR</sequence>
<keyword evidence="3" id="KW-1185">Reference proteome</keyword>
<protein>
    <submittedName>
        <fullName evidence="2">(diamondback moth) hypothetical protein</fullName>
    </submittedName>
</protein>
<name>A0A8S4DII4_PLUXY</name>
<dbReference type="Proteomes" id="UP000653454">
    <property type="component" value="Unassembled WGS sequence"/>
</dbReference>
<feature type="region of interest" description="Disordered" evidence="1">
    <location>
        <begin position="1"/>
        <end position="20"/>
    </location>
</feature>
<comment type="caution">
    <text evidence="2">The sequence shown here is derived from an EMBL/GenBank/DDBJ whole genome shotgun (WGS) entry which is preliminary data.</text>
</comment>
<reference evidence="2" key="1">
    <citation type="submission" date="2020-11" db="EMBL/GenBank/DDBJ databases">
        <authorList>
            <person name="Whiteford S."/>
        </authorList>
    </citation>
    <scope>NUCLEOTIDE SEQUENCE</scope>
</reference>
<gene>
    <name evidence="2" type="ORF">PLXY2_LOCUS2344</name>
</gene>
<organism evidence="2 3">
    <name type="scientific">Plutella xylostella</name>
    <name type="common">Diamondback moth</name>
    <name type="synonym">Plutella maculipennis</name>
    <dbReference type="NCBI Taxonomy" id="51655"/>
    <lineage>
        <taxon>Eukaryota</taxon>
        <taxon>Metazoa</taxon>
        <taxon>Ecdysozoa</taxon>
        <taxon>Arthropoda</taxon>
        <taxon>Hexapoda</taxon>
        <taxon>Insecta</taxon>
        <taxon>Pterygota</taxon>
        <taxon>Neoptera</taxon>
        <taxon>Endopterygota</taxon>
        <taxon>Lepidoptera</taxon>
        <taxon>Glossata</taxon>
        <taxon>Ditrysia</taxon>
        <taxon>Yponomeutoidea</taxon>
        <taxon>Plutellidae</taxon>
        <taxon>Plutella</taxon>
    </lineage>
</organism>
<evidence type="ECO:0000313" key="3">
    <source>
        <dbReference type="Proteomes" id="UP000653454"/>
    </source>
</evidence>
<dbReference type="EMBL" id="CAJHNJ030000005">
    <property type="protein sequence ID" value="CAG9099864.1"/>
    <property type="molecule type" value="Genomic_DNA"/>
</dbReference>